<keyword evidence="3" id="KW-1185">Reference proteome</keyword>
<reference evidence="2" key="2">
    <citation type="submission" date="2022-06" db="UniProtKB">
        <authorList>
            <consortium name="EnsemblMetazoa"/>
        </authorList>
    </citation>
    <scope>IDENTIFICATION</scope>
    <source>
        <strain evidence="2">DF5081</strain>
    </source>
</reference>
<dbReference type="SUPFAM" id="SSF56672">
    <property type="entry name" value="DNA/RNA polymerases"/>
    <property type="match status" value="1"/>
</dbReference>
<feature type="domain" description="Reverse transcriptase" evidence="1">
    <location>
        <begin position="110"/>
        <end position="196"/>
    </location>
</feature>
<dbReference type="Pfam" id="PF00078">
    <property type="entry name" value="RVT_1"/>
    <property type="match status" value="1"/>
</dbReference>
<dbReference type="CDD" id="cd01647">
    <property type="entry name" value="RT_LTR"/>
    <property type="match status" value="1"/>
</dbReference>
<protein>
    <recommendedName>
        <fullName evidence="1">Reverse transcriptase domain-containing protein</fullName>
    </recommendedName>
</protein>
<dbReference type="InterPro" id="IPR000477">
    <property type="entry name" value="RT_dom"/>
</dbReference>
<proteinExistence type="predicted"/>
<evidence type="ECO:0000259" key="1">
    <source>
        <dbReference type="Pfam" id="PF00078"/>
    </source>
</evidence>
<dbReference type="Proteomes" id="UP000005237">
    <property type="component" value="Unassembled WGS sequence"/>
</dbReference>
<dbReference type="InterPro" id="IPR043502">
    <property type="entry name" value="DNA/RNA_pol_sf"/>
</dbReference>
<sequence>MTADNDDTEYDPEFKVDLSHAKISESEMKDLTALIEEYHDVFSKNAYDLGSSTIEPVHIYTNTEVPVRARPYRVPVKYQAELEKHINALIRSGRITESNTPWTSPIVLTKKKNGSLRVCLDFRKLNEVTIPDNFPLPRIDAILERVGGSKYFSSLDMANGYLQLSLDPASSYKCGFITESKVYAYTHLPFGLDPSATRPSSSPTIASMWHCPALDTSVY</sequence>
<evidence type="ECO:0000313" key="2">
    <source>
        <dbReference type="EnsemblMetazoa" id="CJA39418.1"/>
    </source>
</evidence>
<dbReference type="PANTHER" id="PTHR37984">
    <property type="entry name" value="PROTEIN CBG26694"/>
    <property type="match status" value="1"/>
</dbReference>
<evidence type="ECO:0000313" key="3">
    <source>
        <dbReference type="Proteomes" id="UP000005237"/>
    </source>
</evidence>
<name>A0A8R1ITE7_CAEJA</name>
<reference evidence="3" key="1">
    <citation type="submission" date="2010-08" db="EMBL/GenBank/DDBJ databases">
        <authorList>
            <consortium name="Caenorhabditis japonica Sequencing Consortium"/>
            <person name="Wilson R.K."/>
        </authorList>
    </citation>
    <scope>NUCLEOTIDE SEQUENCE [LARGE SCALE GENOMIC DNA]</scope>
    <source>
        <strain evidence="3">DF5081</strain>
    </source>
</reference>
<dbReference type="InterPro" id="IPR050951">
    <property type="entry name" value="Retrovirus_Pol_polyprotein"/>
</dbReference>
<dbReference type="Gene3D" id="3.30.70.270">
    <property type="match status" value="1"/>
</dbReference>
<organism evidence="2 3">
    <name type="scientific">Caenorhabditis japonica</name>
    <dbReference type="NCBI Taxonomy" id="281687"/>
    <lineage>
        <taxon>Eukaryota</taxon>
        <taxon>Metazoa</taxon>
        <taxon>Ecdysozoa</taxon>
        <taxon>Nematoda</taxon>
        <taxon>Chromadorea</taxon>
        <taxon>Rhabditida</taxon>
        <taxon>Rhabditina</taxon>
        <taxon>Rhabditomorpha</taxon>
        <taxon>Rhabditoidea</taxon>
        <taxon>Rhabditidae</taxon>
        <taxon>Peloderinae</taxon>
        <taxon>Caenorhabditis</taxon>
    </lineage>
</organism>
<dbReference type="Gene3D" id="3.10.10.10">
    <property type="entry name" value="HIV Type 1 Reverse Transcriptase, subunit A, domain 1"/>
    <property type="match status" value="1"/>
</dbReference>
<dbReference type="InterPro" id="IPR043128">
    <property type="entry name" value="Rev_trsase/Diguanyl_cyclase"/>
</dbReference>
<accession>A0A8R1ITE7</accession>
<dbReference type="EnsemblMetazoa" id="CJA39418.1">
    <property type="protein sequence ID" value="CJA39418.1"/>
    <property type="gene ID" value="WBGene00215265"/>
</dbReference>
<dbReference type="PANTHER" id="PTHR37984:SF5">
    <property type="entry name" value="PROTEIN NYNRIN-LIKE"/>
    <property type="match status" value="1"/>
</dbReference>
<dbReference type="AlphaFoldDB" id="A0A8R1ITE7"/>